<evidence type="ECO:0000313" key="2">
    <source>
        <dbReference type="Proteomes" id="UP001302529"/>
    </source>
</evidence>
<reference evidence="1 2" key="1">
    <citation type="journal article" date="2023" name="Nat. Microbiol.">
        <title>A compendium of viruses from methanogenic archaea reveals their diversity and adaptations to the gut environment.</title>
        <authorList>
            <person name="Medvedeva S."/>
            <person name="Borrel G."/>
            <person name="Krupovic M."/>
            <person name="Gribaldo S."/>
        </authorList>
    </citation>
    <scope>NUCLEOTIDE SEQUENCE [LARGE SCALE GENOMIC DNA]</scope>
</reference>
<accession>A0AA86XK62</accession>
<sequence>MINEGDFMNEFKNFNHDEIQLLCKNCKDNSELLYDSHHDQIFCKTCGTLIYEAGHLYSQFILEKITLTCSGK</sequence>
<dbReference type="Proteomes" id="UP001302529">
    <property type="component" value="Segment"/>
</dbReference>
<gene>
    <name evidence="1" type="ORF">vir080_00026</name>
</gene>
<dbReference type="GeneID" id="300198810"/>
<organism evidence="1 2">
    <name type="scientific">Caudoviricetes sp. vir080</name>
    <dbReference type="NCBI Taxonomy" id="3068353"/>
    <lineage>
        <taxon>Viruses</taxon>
        <taxon>Duplodnaviria</taxon>
        <taxon>Heunggongvirae</taxon>
        <taxon>Uroviricota</taxon>
        <taxon>Caudoviricetes</taxon>
    </lineage>
</organism>
<evidence type="ECO:0000313" key="1">
    <source>
        <dbReference type="EMBL" id="DBA35399.1"/>
    </source>
</evidence>
<evidence type="ECO:0008006" key="3">
    <source>
        <dbReference type="Google" id="ProtNLM"/>
    </source>
</evidence>
<dbReference type="EMBL" id="BK063677">
    <property type="protein sequence ID" value="DBA35399.1"/>
    <property type="molecule type" value="Genomic_DNA"/>
</dbReference>
<dbReference type="SUPFAM" id="SSF57783">
    <property type="entry name" value="Zinc beta-ribbon"/>
    <property type="match status" value="1"/>
</dbReference>
<name>A0AA86XK62_9CAUD</name>
<protein>
    <recommendedName>
        <fullName evidence="3">TFIIB-type domain-containing protein</fullName>
    </recommendedName>
</protein>
<dbReference type="RefSeq" id="YP_013605362.1">
    <property type="nucleotide sequence ID" value="NC_133305.1"/>
</dbReference>
<proteinExistence type="predicted"/>
<dbReference type="Gene3D" id="2.20.25.10">
    <property type="match status" value="1"/>
</dbReference>
<keyword evidence="2" id="KW-1185">Reference proteome</keyword>